<dbReference type="RefSeq" id="WP_269034045.1">
    <property type="nucleotide sequence ID" value="NZ_CP114040.1"/>
</dbReference>
<reference evidence="3" key="1">
    <citation type="submission" date="2022-11" db="EMBL/GenBank/DDBJ databases">
        <title>Minimal conservation of predation-associated metabolite biosynthetic gene clusters underscores biosynthetic potential of Myxococcota including descriptions for ten novel species: Archangium lansinium sp. nov., Myxococcus landrumus sp. nov., Nannocystis bai.</title>
        <authorList>
            <person name="Ahearne A."/>
            <person name="Stevens C."/>
            <person name="Dowd S."/>
        </authorList>
    </citation>
    <scope>NUCLEOTIDE SEQUENCE</scope>
    <source>
        <strain evidence="3">Fl3</strain>
    </source>
</reference>
<evidence type="ECO:0000256" key="1">
    <source>
        <dbReference type="SAM" id="MobiDB-lite"/>
    </source>
</evidence>
<sequence length="365" mass="37958">MSTSRPPAYRRALPLLPALAALFTAPAAAAALPTIVWEAPAGCPDAGHVEKQLRLLVGSRPAPPTELLREVHARVEPRGDAWLLVLEFVGRVDASERRLTLSDCQATATATALLTAIALGDAPQVDAAAPVTASVPQPPANDTPTAPAAAQPAPVPAADLPSAAPPGPALAGEPPLAPRSPIEPVPRVRRVARPRGFVSVGPALALGIVRRATPGLVVAAGAAWPHLRLSLGYARWFPGTTQSSSRPEYGAETSLHVATLRVGPVRRFGPLELHGGLALEFGSITATGVGSDVIHRRTTWWGATLLGGGLAFTPRALQGHGALLLQVDGVVPLHRPVLLIDADVEVHRFGAIGLRAALALEMRFR</sequence>
<gene>
    <name evidence="3" type="ORF">O0S08_36340</name>
</gene>
<proteinExistence type="predicted"/>
<dbReference type="Proteomes" id="UP001164459">
    <property type="component" value="Chromosome"/>
</dbReference>
<accession>A0ABY7GXL1</accession>
<evidence type="ECO:0000256" key="2">
    <source>
        <dbReference type="SAM" id="SignalP"/>
    </source>
</evidence>
<dbReference type="EMBL" id="CP114040">
    <property type="protein sequence ID" value="WAS91683.1"/>
    <property type="molecule type" value="Genomic_DNA"/>
</dbReference>
<keyword evidence="4" id="KW-1185">Reference proteome</keyword>
<evidence type="ECO:0000313" key="3">
    <source>
        <dbReference type="EMBL" id="WAS91683.1"/>
    </source>
</evidence>
<evidence type="ECO:0008006" key="5">
    <source>
        <dbReference type="Google" id="ProtNLM"/>
    </source>
</evidence>
<feature type="signal peptide" evidence="2">
    <location>
        <begin position="1"/>
        <end position="30"/>
    </location>
</feature>
<feature type="chain" id="PRO_5046251054" description="Outer membrane protein beta-barrel domain-containing protein" evidence="2">
    <location>
        <begin position="31"/>
        <end position="365"/>
    </location>
</feature>
<organism evidence="3 4">
    <name type="scientific">Nannocystis punicea</name>
    <dbReference type="NCBI Taxonomy" id="2995304"/>
    <lineage>
        <taxon>Bacteria</taxon>
        <taxon>Pseudomonadati</taxon>
        <taxon>Myxococcota</taxon>
        <taxon>Polyangia</taxon>
        <taxon>Nannocystales</taxon>
        <taxon>Nannocystaceae</taxon>
        <taxon>Nannocystis</taxon>
    </lineage>
</organism>
<evidence type="ECO:0000313" key="4">
    <source>
        <dbReference type="Proteomes" id="UP001164459"/>
    </source>
</evidence>
<feature type="region of interest" description="Disordered" evidence="1">
    <location>
        <begin position="132"/>
        <end position="182"/>
    </location>
</feature>
<keyword evidence="2" id="KW-0732">Signal</keyword>
<protein>
    <recommendedName>
        <fullName evidence="5">Outer membrane protein beta-barrel domain-containing protein</fullName>
    </recommendedName>
</protein>
<name>A0ABY7GXL1_9BACT</name>
<feature type="compositionally biased region" description="Low complexity" evidence="1">
    <location>
        <begin position="142"/>
        <end position="162"/>
    </location>
</feature>